<keyword evidence="13" id="KW-0275">Fatty acid biosynthesis</keyword>
<evidence type="ECO:0000256" key="12">
    <source>
        <dbReference type="ARBA" id="ARBA00023136"/>
    </source>
</evidence>
<evidence type="ECO:0000313" key="17">
    <source>
        <dbReference type="Proteomes" id="UP000633943"/>
    </source>
</evidence>
<dbReference type="Proteomes" id="UP000633943">
    <property type="component" value="Unassembled WGS sequence"/>
</dbReference>
<evidence type="ECO:0000256" key="11">
    <source>
        <dbReference type="ARBA" id="ARBA00023098"/>
    </source>
</evidence>
<keyword evidence="5" id="KW-0479">Metal-binding</keyword>
<keyword evidence="9 14" id="KW-1133">Transmembrane helix</keyword>
<feature type="transmembrane region" description="Helical" evidence="14">
    <location>
        <begin position="89"/>
        <end position="108"/>
    </location>
</feature>
<dbReference type="PANTHER" id="PTHR12863">
    <property type="entry name" value="FATTY ACID HYDROXYLASE"/>
    <property type="match status" value="1"/>
</dbReference>
<evidence type="ECO:0000256" key="13">
    <source>
        <dbReference type="ARBA" id="ARBA00023160"/>
    </source>
</evidence>
<evidence type="ECO:0000256" key="4">
    <source>
        <dbReference type="ARBA" id="ARBA00022692"/>
    </source>
</evidence>
<evidence type="ECO:0000256" key="9">
    <source>
        <dbReference type="ARBA" id="ARBA00022989"/>
    </source>
</evidence>
<evidence type="ECO:0000256" key="10">
    <source>
        <dbReference type="ARBA" id="ARBA00023002"/>
    </source>
</evidence>
<dbReference type="RefSeq" id="WP_169201770.1">
    <property type="nucleotide sequence ID" value="NZ_CP059467.1"/>
</dbReference>
<keyword evidence="10" id="KW-0560">Oxidoreductase</keyword>
<evidence type="ECO:0000256" key="5">
    <source>
        <dbReference type="ARBA" id="ARBA00022723"/>
    </source>
</evidence>
<evidence type="ECO:0000256" key="1">
    <source>
        <dbReference type="ARBA" id="ARBA00001947"/>
    </source>
</evidence>
<keyword evidence="6" id="KW-0256">Endoplasmic reticulum</keyword>
<keyword evidence="3" id="KW-0444">Lipid biosynthesis</keyword>
<feature type="domain" description="Fatty acid hydroxylase" evidence="15">
    <location>
        <begin position="46"/>
        <end position="178"/>
    </location>
</feature>
<dbReference type="InterPro" id="IPR006694">
    <property type="entry name" value="Fatty_acid_hydroxylase"/>
</dbReference>
<keyword evidence="12 14" id="KW-0472">Membrane</keyword>
<feature type="transmembrane region" description="Helical" evidence="14">
    <location>
        <begin position="12"/>
        <end position="32"/>
    </location>
</feature>
<sequence length="184" mass="20539">MSGRRRLAAVEFPYSLGLPLAGAFVIAGLELIAWRAPWYLLAPAAAAGLLSWTLVEYLLHRLVLHHVEPFRSWHVEHHRFPDVPMRIPLVYDVLLVAALVAVPALLIADRAFAGGVAFGLLVGHMAQEATHHGLHCGSGGVRGGWFERRRREHDFHHYVNERVAFGTVTSFWDRVFRTPAQAGQ</sequence>
<evidence type="ECO:0000259" key="15">
    <source>
        <dbReference type="Pfam" id="PF04116"/>
    </source>
</evidence>
<keyword evidence="11" id="KW-0443">Lipid metabolism</keyword>
<keyword evidence="8" id="KW-0862">Zinc</keyword>
<protein>
    <submittedName>
        <fullName evidence="16">Fatty acid hydroxylase</fullName>
    </submittedName>
</protein>
<keyword evidence="7" id="KW-0276">Fatty acid metabolism</keyword>
<organism evidence="16 17">
    <name type="scientific">Aromatoleum bremense</name>
    <dbReference type="NCBI Taxonomy" id="76115"/>
    <lineage>
        <taxon>Bacteria</taxon>
        <taxon>Pseudomonadati</taxon>
        <taxon>Pseudomonadota</taxon>
        <taxon>Betaproteobacteria</taxon>
        <taxon>Rhodocyclales</taxon>
        <taxon>Rhodocyclaceae</taxon>
        <taxon>Aromatoleum</taxon>
    </lineage>
</organism>
<comment type="cofactor">
    <cofactor evidence="1">
        <name>Zn(2+)</name>
        <dbReference type="ChEBI" id="CHEBI:29105"/>
    </cofactor>
</comment>
<evidence type="ECO:0000256" key="7">
    <source>
        <dbReference type="ARBA" id="ARBA00022832"/>
    </source>
</evidence>
<reference evidence="16 17" key="1">
    <citation type="submission" date="2019-12" db="EMBL/GenBank/DDBJ databases">
        <title>Comparative genomics gives insights into the taxonomy of the Azoarcus-Aromatoleum group and reveals separate origins of nif in the plant-associated Azoarcus and non-plant-associated Aromatoleum sub-groups.</title>
        <authorList>
            <person name="Lafos M."/>
            <person name="Maluk M."/>
            <person name="Batista M."/>
            <person name="Junghare M."/>
            <person name="Carmona M."/>
            <person name="Faoro H."/>
            <person name="Cruz L.M."/>
            <person name="Battistoni F."/>
            <person name="De Souza E."/>
            <person name="Pedrosa F."/>
            <person name="Chen W.-M."/>
            <person name="Poole P.S."/>
            <person name="Dixon R.A."/>
            <person name="James E.K."/>
        </authorList>
    </citation>
    <scope>NUCLEOTIDE SEQUENCE [LARGE SCALE GENOMIC DNA]</scope>
    <source>
        <strain evidence="16 17">PbN1</strain>
    </source>
</reference>
<evidence type="ECO:0000313" key="16">
    <source>
        <dbReference type="EMBL" id="NMG15062.1"/>
    </source>
</evidence>
<dbReference type="PANTHER" id="PTHR12863:SF1">
    <property type="entry name" value="FATTY ACID 2-HYDROXYLASE"/>
    <property type="match status" value="1"/>
</dbReference>
<feature type="transmembrane region" description="Helical" evidence="14">
    <location>
        <begin position="38"/>
        <end position="59"/>
    </location>
</feature>
<gene>
    <name evidence="16" type="ORF">GPA24_05780</name>
</gene>
<dbReference type="InterPro" id="IPR014430">
    <property type="entry name" value="Scs7"/>
</dbReference>
<evidence type="ECO:0000256" key="8">
    <source>
        <dbReference type="ARBA" id="ARBA00022833"/>
    </source>
</evidence>
<dbReference type="Pfam" id="PF04116">
    <property type="entry name" value="FA_hydroxylase"/>
    <property type="match status" value="1"/>
</dbReference>
<evidence type="ECO:0000256" key="14">
    <source>
        <dbReference type="SAM" id="Phobius"/>
    </source>
</evidence>
<accession>A0ABX1NU78</accession>
<dbReference type="EMBL" id="WTVP01000010">
    <property type="protein sequence ID" value="NMG15062.1"/>
    <property type="molecule type" value="Genomic_DNA"/>
</dbReference>
<evidence type="ECO:0000256" key="2">
    <source>
        <dbReference type="ARBA" id="ARBA00004477"/>
    </source>
</evidence>
<comment type="caution">
    <text evidence="16">The sequence shown here is derived from an EMBL/GenBank/DDBJ whole genome shotgun (WGS) entry which is preliminary data.</text>
</comment>
<evidence type="ECO:0000256" key="6">
    <source>
        <dbReference type="ARBA" id="ARBA00022824"/>
    </source>
</evidence>
<comment type="subcellular location">
    <subcellularLocation>
        <location evidence="2">Endoplasmic reticulum membrane</location>
        <topology evidence="2">Multi-pass membrane protein</topology>
    </subcellularLocation>
</comment>
<proteinExistence type="predicted"/>
<keyword evidence="17" id="KW-1185">Reference proteome</keyword>
<keyword evidence="4 14" id="KW-0812">Transmembrane</keyword>
<name>A0ABX1NU78_9RHOO</name>
<evidence type="ECO:0000256" key="3">
    <source>
        <dbReference type="ARBA" id="ARBA00022516"/>
    </source>
</evidence>